<dbReference type="EC" id="2.7.7.7" evidence="1"/>
<evidence type="ECO:0000256" key="2">
    <source>
        <dbReference type="ARBA" id="ARBA00022679"/>
    </source>
</evidence>
<evidence type="ECO:0000256" key="6">
    <source>
        <dbReference type="SAM" id="MobiDB-lite"/>
    </source>
</evidence>
<dbReference type="GO" id="GO:0097681">
    <property type="term" value="P:double-strand break repair via alternative nonhomologous end joining"/>
    <property type="evidence" value="ECO:0007669"/>
    <property type="project" value="TreeGrafter"/>
</dbReference>
<organism evidence="8 9">
    <name type="scientific">Euroglyphus maynei</name>
    <name type="common">Mayne's house dust mite</name>
    <dbReference type="NCBI Taxonomy" id="6958"/>
    <lineage>
        <taxon>Eukaryota</taxon>
        <taxon>Metazoa</taxon>
        <taxon>Ecdysozoa</taxon>
        <taxon>Arthropoda</taxon>
        <taxon>Chelicerata</taxon>
        <taxon>Arachnida</taxon>
        <taxon>Acari</taxon>
        <taxon>Acariformes</taxon>
        <taxon>Sarcoptiformes</taxon>
        <taxon>Astigmata</taxon>
        <taxon>Psoroptidia</taxon>
        <taxon>Analgoidea</taxon>
        <taxon>Pyroglyphidae</taxon>
        <taxon>Pyroglyphinae</taxon>
        <taxon>Euroglyphus</taxon>
    </lineage>
</organism>
<feature type="region of interest" description="Disordered" evidence="6">
    <location>
        <begin position="351"/>
        <end position="374"/>
    </location>
</feature>
<dbReference type="Gene3D" id="1.20.1060.10">
    <property type="entry name" value="Taq DNA Polymerase, Chain T, domain 4"/>
    <property type="match status" value="1"/>
</dbReference>
<dbReference type="GO" id="GO:0003677">
    <property type="term" value="F:DNA binding"/>
    <property type="evidence" value="ECO:0007669"/>
    <property type="project" value="InterPro"/>
</dbReference>
<evidence type="ECO:0000259" key="7">
    <source>
        <dbReference type="SMART" id="SM00482"/>
    </source>
</evidence>
<dbReference type="SMART" id="SM00482">
    <property type="entry name" value="POLAc"/>
    <property type="match status" value="1"/>
</dbReference>
<keyword evidence="2" id="KW-0808">Transferase</keyword>
<dbReference type="PRINTS" id="PR00868">
    <property type="entry name" value="DNAPOLI"/>
</dbReference>
<keyword evidence="3" id="KW-0548">Nucleotidyltransferase</keyword>
<dbReference type="Gene3D" id="3.30.70.370">
    <property type="match status" value="1"/>
</dbReference>
<dbReference type="FunFam" id="1.10.150.20:FF:000070">
    <property type="entry name" value="DNA polymerase I, putative"/>
    <property type="match status" value="1"/>
</dbReference>
<dbReference type="Gene3D" id="1.10.150.20">
    <property type="entry name" value="5' to 3' exonuclease, C-terminal subdomain"/>
    <property type="match status" value="1"/>
</dbReference>
<dbReference type="Proteomes" id="UP000194236">
    <property type="component" value="Unassembled WGS sequence"/>
</dbReference>
<dbReference type="AlphaFoldDB" id="A0A1Y3BI04"/>
<proteinExistence type="predicted"/>
<name>A0A1Y3BI04_EURMA</name>
<dbReference type="InterPro" id="IPR019760">
    <property type="entry name" value="DNA-dir_DNA_pol_A_CS"/>
</dbReference>
<keyword evidence="9" id="KW-1185">Reference proteome</keyword>
<dbReference type="OrthoDB" id="6493192at2759"/>
<comment type="catalytic activity">
    <reaction evidence="5">
        <text>DNA(n) + a 2'-deoxyribonucleoside 5'-triphosphate = DNA(n+1) + diphosphate</text>
        <dbReference type="Rhea" id="RHEA:22508"/>
        <dbReference type="Rhea" id="RHEA-COMP:17339"/>
        <dbReference type="Rhea" id="RHEA-COMP:17340"/>
        <dbReference type="ChEBI" id="CHEBI:33019"/>
        <dbReference type="ChEBI" id="CHEBI:61560"/>
        <dbReference type="ChEBI" id="CHEBI:173112"/>
        <dbReference type="EC" id="2.7.7.7"/>
    </reaction>
</comment>
<dbReference type="PROSITE" id="PS00447">
    <property type="entry name" value="DNA_POLYMERASE_A"/>
    <property type="match status" value="1"/>
</dbReference>
<dbReference type="InterPro" id="IPR002298">
    <property type="entry name" value="DNA_polymerase_A"/>
</dbReference>
<dbReference type="InterPro" id="IPR036397">
    <property type="entry name" value="RNaseH_sf"/>
</dbReference>
<evidence type="ECO:0000256" key="3">
    <source>
        <dbReference type="ARBA" id="ARBA00022695"/>
    </source>
</evidence>
<evidence type="ECO:0000313" key="8">
    <source>
        <dbReference type="EMBL" id="OTF80570.1"/>
    </source>
</evidence>
<feature type="domain" description="DNA-directed DNA polymerase family A palm" evidence="7">
    <location>
        <begin position="477"/>
        <end position="683"/>
    </location>
</feature>
<keyword evidence="4" id="KW-0239">DNA-directed DNA polymerase</keyword>
<evidence type="ECO:0000313" key="9">
    <source>
        <dbReference type="Proteomes" id="UP000194236"/>
    </source>
</evidence>
<sequence>MINPPLLHESDVTVDNFELITIENGQSCQDFLAKIFPATDPNPTVALYFRFERQKNLGKSRTMIVLKRGELSTQQQSESTDEPSGLRLKNSPDLYLIGLYVTKLNQSQIYYINGQDALKFLQQNLHKHLQLKSSVGTESSNSIRFVCHDVKQAVQCFHDVFNFEWTFISYRIEWYDATVATWLLDPESTPYDIDKIRIQDLPRWARNNQLDIDYFNRIDNYRKILINSNHYPFGCQNIQDVDFSLKILILFNLVYGLLIRLREKNLYKSYRLIEIPSRICISLMESNPMQIDREYLHVLEDTIQDLINRIEKKIFIKVGRPFNLNSPDQVAKILYSQEMGLISSYFNVTTASPSSSSKRSLLKSSLPKTTPITKKPSTSKIALMRLQESVGNKSDLPTMIIEWRRLNHALTNSIMAINQHWFRRNDDSLIFSRCCEWTATGRITMHDPNLINLDKDFEIKTHLNDAITTENDKSTLIHVRKMIIAPDNYELVTADYCQLELRILAHFSKDTNLVKVLNNIDVDVFKSIAADWKQISIDDVDYETRQQAKQICYGIIYGMGDESLAQKLDITRGEAIEYKESFFKQYHRLDDFITKTIDNCRQRCWVETIAGRRRPLPAIVSPKSNESSRASRQALNTKIQGSAADIIKIAMVAIQKQIDQQRFDVRFVLQMYDELMYQVRIDQREQFASCLKRQMEMVGDCLRVVLPVKLSHGKNWSELEPFL</sequence>
<evidence type="ECO:0000256" key="4">
    <source>
        <dbReference type="ARBA" id="ARBA00022932"/>
    </source>
</evidence>
<protein>
    <recommendedName>
        <fullName evidence="1">DNA-directed DNA polymerase</fullName>
        <ecNumber evidence="1">2.7.7.7</ecNumber>
    </recommendedName>
</protein>
<evidence type="ECO:0000256" key="1">
    <source>
        <dbReference type="ARBA" id="ARBA00012417"/>
    </source>
</evidence>
<dbReference type="Gene3D" id="3.30.420.10">
    <property type="entry name" value="Ribonuclease H-like superfamily/Ribonuclease H"/>
    <property type="match status" value="1"/>
</dbReference>
<gene>
    <name evidence="8" type="ORF">BLA29_001869</name>
</gene>
<comment type="caution">
    <text evidence="8">The sequence shown here is derived from an EMBL/GenBank/DDBJ whole genome shotgun (WGS) entry which is preliminary data.</text>
</comment>
<evidence type="ECO:0000256" key="5">
    <source>
        <dbReference type="ARBA" id="ARBA00049244"/>
    </source>
</evidence>
<dbReference type="PANTHER" id="PTHR10133:SF62">
    <property type="entry name" value="DNA POLYMERASE THETA"/>
    <property type="match status" value="1"/>
</dbReference>
<dbReference type="Pfam" id="PF00476">
    <property type="entry name" value="DNA_pol_A"/>
    <property type="match status" value="1"/>
</dbReference>
<dbReference type="InterPro" id="IPR043502">
    <property type="entry name" value="DNA/RNA_pol_sf"/>
</dbReference>
<dbReference type="SUPFAM" id="SSF56672">
    <property type="entry name" value="DNA/RNA polymerases"/>
    <property type="match status" value="1"/>
</dbReference>
<dbReference type="EMBL" id="MUJZ01017650">
    <property type="protein sequence ID" value="OTF80570.1"/>
    <property type="molecule type" value="Genomic_DNA"/>
</dbReference>
<accession>A0A1Y3BI04</accession>
<dbReference type="PANTHER" id="PTHR10133">
    <property type="entry name" value="DNA POLYMERASE I"/>
    <property type="match status" value="1"/>
</dbReference>
<dbReference type="GO" id="GO:0003887">
    <property type="term" value="F:DNA-directed DNA polymerase activity"/>
    <property type="evidence" value="ECO:0007669"/>
    <property type="project" value="UniProtKB-KW"/>
</dbReference>
<reference evidence="8 9" key="1">
    <citation type="submission" date="2017-03" db="EMBL/GenBank/DDBJ databases">
        <title>Genome Survey of Euroglyphus maynei.</title>
        <authorList>
            <person name="Arlian L.G."/>
            <person name="Morgan M.S."/>
            <person name="Rider S.D."/>
        </authorList>
    </citation>
    <scope>NUCLEOTIDE SEQUENCE [LARGE SCALE GENOMIC DNA]</scope>
    <source>
        <strain evidence="8">Arlian Lab</strain>
        <tissue evidence="8">Whole body</tissue>
    </source>
</reference>
<dbReference type="InterPro" id="IPR001098">
    <property type="entry name" value="DNA-dir_DNA_pol_A_palm_dom"/>
</dbReference>
<dbReference type="CDD" id="cd08638">
    <property type="entry name" value="DNA_pol_A_theta"/>
    <property type="match status" value="1"/>
</dbReference>
<dbReference type="GO" id="GO:0006261">
    <property type="term" value="P:DNA-templated DNA replication"/>
    <property type="evidence" value="ECO:0007669"/>
    <property type="project" value="InterPro"/>
</dbReference>